<dbReference type="SUPFAM" id="SSF55658">
    <property type="entry name" value="L9 N-domain-like"/>
    <property type="match status" value="1"/>
</dbReference>
<dbReference type="GO" id="GO:0003735">
    <property type="term" value="F:structural constituent of ribosome"/>
    <property type="evidence" value="ECO:0007669"/>
    <property type="project" value="InterPro"/>
</dbReference>
<comment type="caution">
    <text evidence="10">The sequence shown here is derived from an EMBL/GenBank/DDBJ whole genome shotgun (WGS) entry which is preliminary data.</text>
</comment>
<keyword evidence="5 7" id="KW-0687">Ribonucleoprotein</keyword>
<reference evidence="10 11" key="1">
    <citation type="journal article" date="2016" name="Nat. Commun.">
        <title>Thousands of microbial genomes shed light on interconnected biogeochemical processes in an aquifer system.</title>
        <authorList>
            <person name="Anantharaman K."/>
            <person name="Brown C.T."/>
            <person name="Hug L.A."/>
            <person name="Sharon I."/>
            <person name="Castelle C.J."/>
            <person name="Probst A.J."/>
            <person name="Thomas B.C."/>
            <person name="Singh A."/>
            <person name="Wilkins M.J."/>
            <person name="Karaoz U."/>
            <person name="Brodie E.L."/>
            <person name="Williams K.H."/>
            <person name="Hubbard S.S."/>
            <person name="Banfield J.F."/>
        </authorList>
    </citation>
    <scope>NUCLEOTIDE SEQUENCE [LARGE SCALE GENOMIC DNA]</scope>
</reference>
<evidence type="ECO:0000256" key="5">
    <source>
        <dbReference type="ARBA" id="ARBA00023274"/>
    </source>
</evidence>
<evidence type="ECO:0000313" key="11">
    <source>
        <dbReference type="Proteomes" id="UP000177932"/>
    </source>
</evidence>
<dbReference type="InterPro" id="IPR009027">
    <property type="entry name" value="Ribosomal_bL9/RNase_H1_N"/>
</dbReference>
<dbReference type="SUPFAM" id="SSF55653">
    <property type="entry name" value="Ribosomal protein L9 C-domain"/>
    <property type="match status" value="1"/>
</dbReference>
<dbReference type="NCBIfam" id="TIGR00158">
    <property type="entry name" value="L9"/>
    <property type="match status" value="1"/>
</dbReference>
<dbReference type="EMBL" id="MHOD01000034">
    <property type="protein sequence ID" value="OGZ57242.1"/>
    <property type="molecule type" value="Genomic_DNA"/>
</dbReference>
<keyword evidence="2 7" id="KW-0699">rRNA-binding</keyword>
<dbReference type="InterPro" id="IPR000244">
    <property type="entry name" value="Ribosomal_bL9"/>
</dbReference>
<dbReference type="InterPro" id="IPR020594">
    <property type="entry name" value="Ribosomal_bL9_bac/chp"/>
</dbReference>
<dbReference type="Gene3D" id="3.40.5.10">
    <property type="entry name" value="Ribosomal protein L9, N-terminal domain"/>
    <property type="match status" value="1"/>
</dbReference>
<evidence type="ECO:0000259" key="9">
    <source>
        <dbReference type="Pfam" id="PF03948"/>
    </source>
</evidence>
<keyword evidence="4 7" id="KW-0689">Ribosomal protein</keyword>
<dbReference type="InterPro" id="IPR020069">
    <property type="entry name" value="Ribosomal_bL9_C"/>
</dbReference>
<gene>
    <name evidence="7" type="primary">rplI</name>
    <name evidence="10" type="ORF">A2827_02155</name>
</gene>
<dbReference type="Pfam" id="PF03948">
    <property type="entry name" value="Ribosomal_L9_C"/>
    <property type="match status" value="1"/>
</dbReference>
<keyword evidence="3 7" id="KW-0694">RNA-binding</keyword>
<dbReference type="STRING" id="1802158.A2827_02155"/>
<dbReference type="InterPro" id="IPR036935">
    <property type="entry name" value="Ribosomal_bL9_N_sf"/>
</dbReference>
<dbReference type="GO" id="GO:0019843">
    <property type="term" value="F:rRNA binding"/>
    <property type="evidence" value="ECO:0007669"/>
    <property type="project" value="UniProtKB-UniRule"/>
</dbReference>
<comment type="similarity">
    <text evidence="1 7">Belongs to the bacterial ribosomal protein bL9 family.</text>
</comment>
<accession>A0A1G2H436</accession>
<evidence type="ECO:0000256" key="1">
    <source>
        <dbReference type="ARBA" id="ARBA00010605"/>
    </source>
</evidence>
<evidence type="ECO:0000256" key="6">
    <source>
        <dbReference type="ARBA" id="ARBA00035292"/>
    </source>
</evidence>
<feature type="domain" description="Large ribosomal subunit protein bL9 C-terminal" evidence="9">
    <location>
        <begin position="67"/>
        <end position="145"/>
    </location>
</feature>
<name>A0A1G2H436_9BACT</name>
<evidence type="ECO:0000256" key="2">
    <source>
        <dbReference type="ARBA" id="ARBA00022730"/>
    </source>
</evidence>
<dbReference type="InterPro" id="IPR036791">
    <property type="entry name" value="Ribosomal_bL9_C_sf"/>
</dbReference>
<dbReference type="GO" id="GO:0006412">
    <property type="term" value="P:translation"/>
    <property type="evidence" value="ECO:0007669"/>
    <property type="project" value="UniProtKB-UniRule"/>
</dbReference>
<evidence type="ECO:0000313" key="10">
    <source>
        <dbReference type="EMBL" id="OGZ57242.1"/>
    </source>
</evidence>
<proteinExistence type="inferred from homology"/>
<evidence type="ECO:0000256" key="7">
    <source>
        <dbReference type="HAMAP-Rule" id="MF_00503"/>
    </source>
</evidence>
<dbReference type="Proteomes" id="UP000177932">
    <property type="component" value="Unassembled WGS sequence"/>
</dbReference>
<dbReference type="InterPro" id="IPR020070">
    <property type="entry name" value="Ribosomal_bL9_N"/>
</dbReference>
<dbReference type="HAMAP" id="MF_00503">
    <property type="entry name" value="Ribosomal_bL9"/>
    <property type="match status" value="1"/>
</dbReference>
<dbReference type="AlphaFoldDB" id="A0A1G2H436"/>
<dbReference type="PANTHER" id="PTHR21368">
    <property type="entry name" value="50S RIBOSOMAL PROTEIN L9"/>
    <property type="match status" value="1"/>
</dbReference>
<dbReference type="GO" id="GO:0005840">
    <property type="term" value="C:ribosome"/>
    <property type="evidence" value="ECO:0007669"/>
    <property type="project" value="UniProtKB-KW"/>
</dbReference>
<sequence>MKVILLQDIENLGKKWEVKDVKDGYAKNFLFPQDLAKQATDSAAAEAELLRVKEEELAQKELEGIEANVSKLDGYELKISMPIGDEGQVYSSVNAQRISSALSEAGFKVSAKQIKLEEPIKEAGEFPVNIEFDHGLEAEIRVIVEGGENNK</sequence>
<organism evidence="10 11">
    <name type="scientific">Candidatus Spechtbacteria bacterium RIFCSPHIGHO2_01_FULL_43_30</name>
    <dbReference type="NCBI Taxonomy" id="1802158"/>
    <lineage>
        <taxon>Bacteria</taxon>
        <taxon>Candidatus Spechtiibacteriota</taxon>
    </lineage>
</organism>
<protein>
    <recommendedName>
        <fullName evidence="6 7">Large ribosomal subunit protein bL9</fullName>
    </recommendedName>
</protein>
<dbReference type="Pfam" id="PF01281">
    <property type="entry name" value="Ribosomal_L9_N"/>
    <property type="match status" value="1"/>
</dbReference>
<dbReference type="Gene3D" id="3.10.430.100">
    <property type="entry name" value="Ribosomal protein L9, C-terminal domain"/>
    <property type="match status" value="1"/>
</dbReference>
<evidence type="ECO:0000259" key="8">
    <source>
        <dbReference type="Pfam" id="PF01281"/>
    </source>
</evidence>
<comment type="function">
    <text evidence="7">Binds to the 23S rRNA.</text>
</comment>
<feature type="domain" description="Ribosomal protein L9" evidence="8">
    <location>
        <begin position="1"/>
        <end position="45"/>
    </location>
</feature>
<dbReference type="GO" id="GO:1990904">
    <property type="term" value="C:ribonucleoprotein complex"/>
    <property type="evidence" value="ECO:0007669"/>
    <property type="project" value="UniProtKB-KW"/>
</dbReference>
<evidence type="ECO:0000256" key="4">
    <source>
        <dbReference type="ARBA" id="ARBA00022980"/>
    </source>
</evidence>
<evidence type="ECO:0000256" key="3">
    <source>
        <dbReference type="ARBA" id="ARBA00022884"/>
    </source>
</evidence>